<dbReference type="AlphaFoldDB" id="A0A7W4W1W1"/>
<evidence type="ECO:0000256" key="3">
    <source>
        <dbReference type="ARBA" id="ARBA00022833"/>
    </source>
</evidence>
<organism evidence="6 7">
    <name type="scientific">Litorivivens lipolytica</name>
    <dbReference type="NCBI Taxonomy" id="1524264"/>
    <lineage>
        <taxon>Bacteria</taxon>
        <taxon>Pseudomonadati</taxon>
        <taxon>Pseudomonadota</taxon>
        <taxon>Gammaproteobacteria</taxon>
        <taxon>Litorivivens</taxon>
    </lineage>
</organism>
<evidence type="ECO:0000256" key="1">
    <source>
        <dbReference type="ARBA" id="ARBA00005495"/>
    </source>
</evidence>
<dbReference type="Proteomes" id="UP000537130">
    <property type="component" value="Unassembled WGS sequence"/>
</dbReference>
<evidence type="ECO:0000256" key="2">
    <source>
        <dbReference type="ARBA" id="ARBA00022723"/>
    </source>
</evidence>
<evidence type="ECO:0000256" key="4">
    <source>
        <dbReference type="ARBA" id="ARBA00023239"/>
    </source>
</evidence>
<dbReference type="PANTHER" id="PTHR33337">
    <property type="entry name" value="GFA DOMAIN-CONTAINING PROTEIN"/>
    <property type="match status" value="1"/>
</dbReference>
<keyword evidence="4" id="KW-0456">Lyase</keyword>
<dbReference type="Gene3D" id="3.90.1590.10">
    <property type="entry name" value="glutathione-dependent formaldehyde- activating enzyme (gfa)"/>
    <property type="match status" value="1"/>
</dbReference>
<name>A0A7W4W1W1_9GAMM</name>
<dbReference type="GO" id="GO:0046872">
    <property type="term" value="F:metal ion binding"/>
    <property type="evidence" value="ECO:0007669"/>
    <property type="project" value="UniProtKB-KW"/>
</dbReference>
<dbReference type="RefSeq" id="WP_183408623.1">
    <property type="nucleotide sequence ID" value="NZ_JACHWY010000001.1"/>
</dbReference>
<dbReference type="InterPro" id="IPR006913">
    <property type="entry name" value="CENP-V/GFA"/>
</dbReference>
<feature type="domain" description="CENP-V/GFA" evidence="5">
    <location>
        <begin position="3"/>
        <end position="119"/>
    </location>
</feature>
<keyword evidence="3" id="KW-0862">Zinc</keyword>
<dbReference type="GO" id="GO:0016846">
    <property type="term" value="F:carbon-sulfur lyase activity"/>
    <property type="evidence" value="ECO:0007669"/>
    <property type="project" value="InterPro"/>
</dbReference>
<dbReference type="PANTHER" id="PTHR33337:SF40">
    <property type="entry name" value="CENP-V_GFA DOMAIN-CONTAINING PROTEIN-RELATED"/>
    <property type="match status" value="1"/>
</dbReference>
<evidence type="ECO:0000259" key="5">
    <source>
        <dbReference type="PROSITE" id="PS51891"/>
    </source>
</evidence>
<gene>
    <name evidence="6" type="ORF">FHR99_000143</name>
</gene>
<dbReference type="SUPFAM" id="SSF51316">
    <property type="entry name" value="Mss4-like"/>
    <property type="match status" value="1"/>
</dbReference>
<proteinExistence type="inferred from homology"/>
<keyword evidence="2" id="KW-0479">Metal-binding</keyword>
<dbReference type="Pfam" id="PF04828">
    <property type="entry name" value="GFA"/>
    <property type="match status" value="1"/>
</dbReference>
<keyword evidence="7" id="KW-1185">Reference proteome</keyword>
<accession>A0A7W4W1W1</accession>
<dbReference type="InterPro" id="IPR011057">
    <property type="entry name" value="Mss4-like_sf"/>
</dbReference>
<protein>
    <recommendedName>
        <fullName evidence="5">CENP-V/GFA domain-containing protein</fullName>
    </recommendedName>
</protein>
<evidence type="ECO:0000313" key="6">
    <source>
        <dbReference type="EMBL" id="MBB3045907.1"/>
    </source>
</evidence>
<reference evidence="6 7" key="1">
    <citation type="submission" date="2020-08" db="EMBL/GenBank/DDBJ databases">
        <title>Genomic Encyclopedia of Type Strains, Phase III (KMG-III): the genomes of soil and plant-associated and newly described type strains.</title>
        <authorList>
            <person name="Whitman W."/>
        </authorList>
    </citation>
    <scope>NUCLEOTIDE SEQUENCE [LARGE SCALE GENOMIC DNA]</scope>
    <source>
        <strain evidence="6 7">CECT 8654</strain>
    </source>
</reference>
<evidence type="ECO:0000313" key="7">
    <source>
        <dbReference type="Proteomes" id="UP000537130"/>
    </source>
</evidence>
<dbReference type="EMBL" id="JACHWY010000001">
    <property type="protein sequence ID" value="MBB3045907.1"/>
    <property type="molecule type" value="Genomic_DNA"/>
</dbReference>
<dbReference type="PROSITE" id="PS51891">
    <property type="entry name" value="CENP_V_GFA"/>
    <property type="match status" value="1"/>
</dbReference>
<comment type="caution">
    <text evidence="6">The sequence shown here is derived from an EMBL/GenBank/DDBJ whole genome shotgun (WGS) entry which is preliminary data.</text>
</comment>
<sequence length="135" mass="14530">MTHQGSCLCGEVAFQVDCDFNGFYLCHCSRCRKDTGSAHGANLFAADAAFRWLKGQEYVTTFKLADTLHARSFCSKCGSALPLLNEDSQSVVVPAGSLDNDPGVQPTAHIFMGSKAAWDVDLNDVTAYEELLGSS</sequence>
<comment type="similarity">
    <text evidence="1">Belongs to the Gfa family.</text>
</comment>